<dbReference type="InterPro" id="IPR006330">
    <property type="entry name" value="Ado/ade_deaminase"/>
</dbReference>
<evidence type="ECO:0000256" key="1">
    <source>
        <dbReference type="ARBA" id="ARBA00001947"/>
    </source>
</evidence>
<evidence type="ECO:0000256" key="7">
    <source>
        <dbReference type="ARBA" id="ARBA00048787"/>
    </source>
</evidence>
<evidence type="ECO:0000313" key="10">
    <source>
        <dbReference type="Proteomes" id="UP000801492"/>
    </source>
</evidence>
<keyword evidence="3" id="KW-0479">Metal-binding</keyword>
<keyword evidence="6" id="KW-0546">Nucleotide metabolism</keyword>
<comment type="cofactor">
    <cofactor evidence="1">
        <name>Zn(2+)</name>
        <dbReference type="ChEBI" id="CHEBI:29105"/>
    </cofactor>
</comment>
<evidence type="ECO:0000256" key="3">
    <source>
        <dbReference type="ARBA" id="ARBA00022723"/>
    </source>
</evidence>
<keyword evidence="4" id="KW-0378">Hydrolase</keyword>
<name>A0A8K0CC71_IGNLU</name>
<feature type="domain" description="Adenosine deaminase" evidence="8">
    <location>
        <begin position="11"/>
        <end position="330"/>
    </location>
</feature>
<dbReference type="EMBL" id="VTPC01090132">
    <property type="protein sequence ID" value="KAF2884765.1"/>
    <property type="molecule type" value="Genomic_DNA"/>
</dbReference>
<comment type="caution">
    <text evidence="9">The sequence shown here is derived from an EMBL/GenBank/DDBJ whole genome shotgun (WGS) entry which is preliminary data.</text>
</comment>
<protein>
    <recommendedName>
        <fullName evidence="8">Adenosine deaminase domain-containing protein</fullName>
    </recommendedName>
</protein>
<evidence type="ECO:0000259" key="8">
    <source>
        <dbReference type="Pfam" id="PF00962"/>
    </source>
</evidence>
<dbReference type="CDD" id="cd00443">
    <property type="entry name" value="ADA_AMPD"/>
    <property type="match status" value="1"/>
</dbReference>
<proteinExistence type="inferred from homology"/>
<dbReference type="GO" id="GO:0009117">
    <property type="term" value="P:nucleotide metabolic process"/>
    <property type="evidence" value="ECO:0007669"/>
    <property type="project" value="UniProtKB-KW"/>
</dbReference>
<evidence type="ECO:0000256" key="5">
    <source>
        <dbReference type="ARBA" id="ARBA00022833"/>
    </source>
</evidence>
<evidence type="ECO:0000256" key="4">
    <source>
        <dbReference type="ARBA" id="ARBA00022801"/>
    </source>
</evidence>
<dbReference type="PANTHER" id="PTHR11409">
    <property type="entry name" value="ADENOSINE DEAMINASE"/>
    <property type="match status" value="1"/>
</dbReference>
<dbReference type="InterPro" id="IPR032466">
    <property type="entry name" value="Metal_Hydrolase"/>
</dbReference>
<keyword evidence="10" id="KW-1185">Reference proteome</keyword>
<dbReference type="GO" id="GO:0046872">
    <property type="term" value="F:metal ion binding"/>
    <property type="evidence" value="ECO:0007669"/>
    <property type="project" value="UniProtKB-KW"/>
</dbReference>
<dbReference type="GO" id="GO:0046103">
    <property type="term" value="P:inosine biosynthetic process"/>
    <property type="evidence" value="ECO:0007669"/>
    <property type="project" value="TreeGrafter"/>
</dbReference>
<dbReference type="PANTHER" id="PTHR11409:SF42">
    <property type="entry name" value="ADENOSINE DEAMINASE-LIKE PROTEIN"/>
    <property type="match status" value="1"/>
</dbReference>
<accession>A0A8K0CC71</accession>
<dbReference type="AlphaFoldDB" id="A0A8K0CC71"/>
<keyword evidence="5" id="KW-0862">Zinc</keyword>
<evidence type="ECO:0000313" key="9">
    <source>
        <dbReference type="EMBL" id="KAF2884765.1"/>
    </source>
</evidence>
<dbReference type="Pfam" id="PF00962">
    <property type="entry name" value="A_deaminase"/>
    <property type="match status" value="1"/>
</dbReference>
<dbReference type="SUPFAM" id="SSF51556">
    <property type="entry name" value="Metallo-dependent hydrolases"/>
    <property type="match status" value="1"/>
</dbReference>
<comment type="similarity">
    <text evidence="2">Belongs to the metallo-dependent hydrolases superfamily. Adenosine and AMP deaminases family.</text>
</comment>
<comment type="catalytic activity">
    <reaction evidence="7">
        <text>N(6)-methyl-AMP + H2O + H(+) = IMP + methylamine</text>
        <dbReference type="Rhea" id="RHEA:16001"/>
        <dbReference type="ChEBI" id="CHEBI:15377"/>
        <dbReference type="ChEBI" id="CHEBI:15378"/>
        <dbReference type="ChEBI" id="CHEBI:58053"/>
        <dbReference type="ChEBI" id="CHEBI:59338"/>
        <dbReference type="ChEBI" id="CHEBI:144842"/>
    </reaction>
    <physiologicalReaction direction="left-to-right" evidence="7">
        <dbReference type="Rhea" id="RHEA:16002"/>
    </physiologicalReaction>
</comment>
<dbReference type="InterPro" id="IPR001365">
    <property type="entry name" value="A_deaminase_dom"/>
</dbReference>
<dbReference type="Proteomes" id="UP000801492">
    <property type="component" value="Unassembled WGS sequence"/>
</dbReference>
<gene>
    <name evidence="9" type="ORF">ILUMI_21410</name>
</gene>
<evidence type="ECO:0000256" key="6">
    <source>
        <dbReference type="ARBA" id="ARBA00023080"/>
    </source>
</evidence>
<dbReference type="GO" id="GO:0004000">
    <property type="term" value="F:adenosine deaminase activity"/>
    <property type="evidence" value="ECO:0007669"/>
    <property type="project" value="TreeGrafter"/>
</dbReference>
<reference evidence="9" key="1">
    <citation type="submission" date="2019-08" db="EMBL/GenBank/DDBJ databases">
        <title>The genome of the North American firefly Photinus pyralis.</title>
        <authorList>
            <consortium name="Photinus pyralis genome working group"/>
            <person name="Fallon T.R."/>
            <person name="Sander Lower S.E."/>
            <person name="Weng J.-K."/>
        </authorList>
    </citation>
    <scope>NUCLEOTIDE SEQUENCE</scope>
    <source>
        <strain evidence="9">TRF0915ILg1</strain>
        <tissue evidence="9">Whole body</tissue>
    </source>
</reference>
<dbReference type="GO" id="GO:0006154">
    <property type="term" value="P:adenosine catabolic process"/>
    <property type="evidence" value="ECO:0007669"/>
    <property type="project" value="TreeGrafter"/>
</dbReference>
<evidence type="ECO:0000256" key="2">
    <source>
        <dbReference type="ARBA" id="ARBA00006676"/>
    </source>
</evidence>
<organism evidence="9 10">
    <name type="scientific">Ignelater luminosus</name>
    <name type="common">Cucubano</name>
    <name type="synonym">Pyrophorus luminosus</name>
    <dbReference type="NCBI Taxonomy" id="2038154"/>
    <lineage>
        <taxon>Eukaryota</taxon>
        <taxon>Metazoa</taxon>
        <taxon>Ecdysozoa</taxon>
        <taxon>Arthropoda</taxon>
        <taxon>Hexapoda</taxon>
        <taxon>Insecta</taxon>
        <taxon>Pterygota</taxon>
        <taxon>Neoptera</taxon>
        <taxon>Endopterygota</taxon>
        <taxon>Coleoptera</taxon>
        <taxon>Polyphaga</taxon>
        <taxon>Elateriformia</taxon>
        <taxon>Elateroidea</taxon>
        <taxon>Elateridae</taxon>
        <taxon>Agrypninae</taxon>
        <taxon>Pyrophorini</taxon>
        <taxon>Ignelater</taxon>
    </lineage>
</organism>
<dbReference type="OrthoDB" id="272271at2759"/>
<sequence length="346" mass="39585">MDLFELCKKVPKVELHAHLNGSLSEKTLTTLDVPQHLLEGYQIINNLAVTTPEKLNECFKLFKIAHDATASVNSIYVATKHVIEEFYKDNVIYLELRTTPRQESNMTKEEYIAAVVRAIEESKDFITVKLILSIDRRHSMEVSKNALNIILEMHEMYPDIIKGIDLCGDPSQGTFHENLFIEARNSGLKITLHCGEIKNDQEVLQMLKFKPDRIGHGTCIHPNYEGSDELWKLYKSSSIPTECCLTSNVLCGTTSTYSKHHTREWLQDELPFCINTDDKGVFNTSASEELLHAIENLNLPKTFLIDHSLSAIEYAFASEKEKMKIKEFLMDWKKQNQGLFNETVSK</sequence>
<dbReference type="Gene3D" id="3.20.20.140">
    <property type="entry name" value="Metal-dependent hydrolases"/>
    <property type="match status" value="1"/>
</dbReference>